<name>A0A5C4RTK9_9GAMM</name>
<sequence>MSTFTPEETQLAQGHRVVGLLDALARSGVVPSPARALHELAYLANVLSPVFDLQPFDAALLKRSAGPYYPGLQAALDHLVGRGLVDALDLTYEIDDTDGRYRVHARYRLRRLAADPVLDALRQFRRDETHFLSELAAAYAGLSDEAMGVATQWDARYADADVDVNDVIDFGEWASSAKNFSRNAAMAFAPERTLMPAERLYLYLDYLGQKAQAYG</sequence>
<protein>
    <submittedName>
        <fullName evidence="1">Uncharacterized protein</fullName>
    </submittedName>
</protein>
<keyword evidence="2" id="KW-1185">Reference proteome</keyword>
<dbReference type="EMBL" id="SMDR01000001">
    <property type="protein sequence ID" value="TNJ34292.1"/>
    <property type="molecule type" value="Genomic_DNA"/>
</dbReference>
<dbReference type="RefSeq" id="WP_139444701.1">
    <property type="nucleotide sequence ID" value="NZ_SMDR01000001.1"/>
</dbReference>
<dbReference type="AlphaFoldDB" id="A0A5C4RTK9"/>
<evidence type="ECO:0000313" key="2">
    <source>
        <dbReference type="Proteomes" id="UP000305760"/>
    </source>
</evidence>
<accession>A0A5C4RTK9</accession>
<comment type="caution">
    <text evidence="1">The sequence shown here is derived from an EMBL/GenBank/DDBJ whole genome shotgun (WGS) entry which is preliminary data.</text>
</comment>
<dbReference type="OrthoDB" id="7058219at2"/>
<organism evidence="1 2">
    <name type="scientific">Arenimonas terrae</name>
    <dbReference type="NCBI Taxonomy" id="2546226"/>
    <lineage>
        <taxon>Bacteria</taxon>
        <taxon>Pseudomonadati</taxon>
        <taxon>Pseudomonadota</taxon>
        <taxon>Gammaproteobacteria</taxon>
        <taxon>Lysobacterales</taxon>
        <taxon>Lysobacteraceae</taxon>
        <taxon>Arenimonas</taxon>
    </lineage>
</organism>
<gene>
    <name evidence="1" type="ORF">E1B00_00415</name>
</gene>
<evidence type="ECO:0000313" key="1">
    <source>
        <dbReference type="EMBL" id="TNJ34292.1"/>
    </source>
</evidence>
<proteinExistence type="predicted"/>
<dbReference type="Proteomes" id="UP000305760">
    <property type="component" value="Unassembled WGS sequence"/>
</dbReference>
<reference evidence="1 2" key="1">
    <citation type="submission" date="2019-03" db="EMBL/GenBank/DDBJ databases">
        <title>Arenimonas daejeonensis sp. nov., isolated from compost.</title>
        <authorList>
            <person name="Jeon C.O."/>
        </authorList>
    </citation>
    <scope>NUCLEOTIDE SEQUENCE [LARGE SCALE GENOMIC DNA]</scope>
    <source>
        <strain evidence="1 2">R29</strain>
    </source>
</reference>